<sequence>MLSTLDPKIFSSIEENAELRHFRKGENLFHQDEVCRKIFWIRKGICRSYYLHDGKEITTEILFPGDFIKSAKSFVLDIAAQEFAQAITDVETWSLTKSRFNALKEQHPELQKLGLYLVELHSLWLEDRLFQFQTQDATTLYLNLIKRHPDMIRTVPLTYIASYLGISLETLSRIRSRIAKNII</sequence>
<gene>
    <name evidence="2" type="ORF">QE404_001832</name>
</gene>
<evidence type="ECO:0000259" key="1">
    <source>
        <dbReference type="PROSITE" id="PS50042"/>
    </source>
</evidence>
<dbReference type="EMBL" id="JAUTAL010000001">
    <property type="protein sequence ID" value="MDQ1096685.1"/>
    <property type="molecule type" value="Genomic_DNA"/>
</dbReference>
<dbReference type="Pfam" id="PF00027">
    <property type="entry name" value="cNMP_binding"/>
    <property type="match status" value="1"/>
</dbReference>
<dbReference type="PROSITE" id="PS50042">
    <property type="entry name" value="CNMP_BINDING_3"/>
    <property type="match status" value="1"/>
</dbReference>
<dbReference type="PANTHER" id="PTHR24567">
    <property type="entry name" value="CRP FAMILY TRANSCRIPTIONAL REGULATORY PROTEIN"/>
    <property type="match status" value="1"/>
</dbReference>
<feature type="domain" description="Cyclic nucleotide-binding" evidence="1">
    <location>
        <begin position="1"/>
        <end position="103"/>
    </location>
</feature>
<dbReference type="Gene3D" id="2.60.120.10">
    <property type="entry name" value="Jelly Rolls"/>
    <property type="match status" value="1"/>
</dbReference>
<evidence type="ECO:0000313" key="2">
    <source>
        <dbReference type="EMBL" id="MDQ1096685.1"/>
    </source>
</evidence>
<comment type="caution">
    <text evidence="2">The sequence shown here is derived from an EMBL/GenBank/DDBJ whole genome shotgun (WGS) entry which is preliminary data.</text>
</comment>
<accession>A0ABU0THZ9</accession>
<dbReference type="Proteomes" id="UP001225072">
    <property type="component" value="Unassembled WGS sequence"/>
</dbReference>
<dbReference type="CDD" id="cd00038">
    <property type="entry name" value="CAP_ED"/>
    <property type="match status" value="1"/>
</dbReference>
<organism evidence="2 3">
    <name type="scientific">Chryseobacterium camelliae</name>
    <dbReference type="NCBI Taxonomy" id="1265445"/>
    <lineage>
        <taxon>Bacteria</taxon>
        <taxon>Pseudomonadati</taxon>
        <taxon>Bacteroidota</taxon>
        <taxon>Flavobacteriia</taxon>
        <taxon>Flavobacteriales</taxon>
        <taxon>Weeksellaceae</taxon>
        <taxon>Chryseobacterium group</taxon>
        <taxon>Chryseobacterium</taxon>
    </lineage>
</organism>
<reference evidence="2 3" key="1">
    <citation type="submission" date="2023-07" db="EMBL/GenBank/DDBJ databases">
        <title>Functional and genomic diversity of the sorghum phyllosphere microbiome.</title>
        <authorList>
            <person name="Shade A."/>
        </authorList>
    </citation>
    <scope>NUCLEOTIDE SEQUENCE [LARGE SCALE GENOMIC DNA]</scope>
    <source>
        <strain evidence="2 3">SORGH_AS_1064</strain>
    </source>
</reference>
<name>A0ABU0THZ9_9FLAO</name>
<keyword evidence="3" id="KW-1185">Reference proteome</keyword>
<dbReference type="InterPro" id="IPR018490">
    <property type="entry name" value="cNMP-bd_dom_sf"/>
</dbReference>
<dbReference type="InterPro" id="IPR014710">
    <property type="entry name" value="RmlC-like_jellyroll"/>
</dbReference>
<dbReference type="InterPro" id="IPR050397">
    <property type="entry name" value="Env_Response_Regulators"/>
</dbReference>
<proteinExistence type="predicted"/>
<dbReference type="SMART" id="SM00100">
    <property type="entry name" value="cNMP"/>
    <property type="match status" value="1"/>
</dbReference>
<protein>
    <submittedName>
        <fullName evidence="2">CRP-like cAMP-binding protein</fullName>
    </submittedName>
</protein>
<dbReference type="RefSeq" id="WP_307449499.1">
    <property type="nucleotide sequence ID" value="NZ_JAUTAL010000001.1"/>
</dbReference>
<dbReference type="InterPro" id="IPR000595">
    <property type="entry name" value="cNMP-bd_dom"/>
</dbReference>
<dbReference type="SUPFAM" id="SSF51206">
    <property type="entry name" value="cAMP-binding domain-like"/>
    <property type="match status" value="1"/>
</dbReference>
<evidence type="ECO:0000313" key="3">
    <source>
        <dbReference type="Proteomes" id="UP001225072"/>
    </source>
</evidence>
<dbReference type="PANTHER" id="PTHR24567:SF76">
    <property type="entry name" value="CYCLIC NUCLEOTIDE-BINDING DOMAIN PROTEIN"/>
    <property type="match status" value="1"/>
</dbReference>